<name>A0A370H0E7_9NOCA</name>
<dbReference type="GO" id="GO:0005886">
    <property type="term" value="C:plasma membrane"/>
    <property type="evidence" value="ECO:0007669"/>
    <property type="project" value="TreeGrafter"/>
</dbReference>
<gene>
    <name evidence="3" type="ORF">DFR68_107538</name>
</gene>
<evidence type="ECO:0000256" key="2">
    <source>
        <dbReference type="ARBA" id="ARBA00049106"/>
    </source>
</evidence>
<protein>
    <submittedName>
        <fullName evidence="3">Deazaflavin-dependent oxidoreductase (Nitroreductase family)</fullName>
    </submittedName>
</protein>
<evidence type="ECO:0000256" key="1">
    <source>
        <dbReference type="ARBA" id="ARBA00008710"/>
    </source>
</evidence>
<organism evidence="3 4">
    <name type="scientific">Nocardia mexicana</name>
    <dbReference type="NCBI Taxonomy" id="279262"/>
    <lineage>
        <taxon>Bacteria</taxon>
        <taxon>Bacillati</taxon>
        <taxon>Actinomycetota</taxon>
        <taxon>Actinomycetes</taxon>
        <taxon>Mycobacteriales</taxon>
        <taxon>Nocardiaceae</taxon>
        <taxon>Nocardia</taxon>
    </lineage>
</organism>
<reference evidence="3 4" key="1">
    <citation type="submission" date="2018-07" db="EMBL/GenBank/DDBJ databases">
        <title>Genomic Encyclopedia of Type Strains, Phase IV (KMG-IV): sequencing the most valuable type-strain genomes for metagenomic binning, comparative biology and taxonomic classification.</title>
        <authorList>
            <person name="Goeker M."/>
        </authorList>
    </citation>
    <scope>NUCLEOTIDE SEQUENCE [LARGE SCALE GENOMIC DNA]</scope>
    <source>
        <strain evidence="3 4">DSM 44952</strain>
    </source>
</reference>
<proteinExistence type="inferred from homology"/>
<dbReference type="PANTHER" id="PTHR39428:SF3">
    <property type="entry name" value="DEAZAFLAVIN-DEPENDENT NITROREDUCTASE"/>
    <property type="match status" value="1"/>
</dbReference>
<comment type="caution">
    <text evidence="3">The sequence shown here is derived from an EMBL/GenBank/DDBJ whole genome shotgun (WGS) entry which is preliminary data.</text>
</comment>
<comment type="catalytic activity">
    <reaction evidence="2">
        <text>oxidized coenzyme F420-(gamma-L-Glu)(n) + a quinol + H(+) = reduced coenzyme F420-(gamma-L-Glu)(n) + a quinone</text>
        <dbReference type="Rhea" id="RHEA:39663"/>
        <dbReference type="Rhea" id="RHEA-COMP:12939"/>
        <dbReference type="Rhea" id="RHEA-COMP:14378"/>
        <dbReference type="ChEBI" id="CHEBI:15378"/>
        <dbReference type="ChEBI" id="CHEBI:24646"/>
        <dbReference type="ChEBI" id="CHEBI:132124"/>
        <dbReference type="ChEBI" id="CHEBI:133980"/>
        <dbReference type="ChEBI" id="CHEBI:139511"/>
    </reaction>
</comment>
<dbReference type="Gene3D" id="2.30.110.10">
    <property type="entry name" value="Electron Transport, Fmn-binding Protein, Chain A"/>
    <property type="match status" value="1"/>
</dbReference>
<dbReference type="InterPro" id="IPR012349">
    <property type="entry name" value="Split_barrel_FMN-bd"/>
</dbReference>
<dbReference type="PANTHER" id="PTHR39428">
    <property type="entry name" value="F420H(2)-DEPENDENT QUINONE REDUCTASE RV1261C"/>
    <property type="match status" value="1"/>
</dbReference>
<accession>A0A370H0E7</accession>
<dbReference type="Pfam" id="PF04075">
    <property type="entry name" value="F420H2_quin_red"/>
    <property type="match status" value="1"/>
</dbReference>
<dbReference type="OrthoDB" id="8225825at2"/>
<dbReference type="RefSeq" id="WP_068029897.1">
    <property type="nucleotide sequence ID" value="NZ_QQAZ01000007.1"/>
</dbReference>
<dbReference type="GO" id="GO:0016491">
    <property type="term" value="F:oxidoreductase activity"/>
    <property type="evidence" value="ECO:0007669"/>
    <property type="project" value="InterPro"/>
</dbReference>
<keyword evidence="4" id="KW-1185">Reference proteome</keyword>
<comment type="similarity">
    <text evidence="1">Belongs to the F420H(2)-dependent quinone reductase family.</text>
</comment>
<evidence type="ECO:0000313" key="4">
    <source>
        <dbReference type="Proteomes" id="UP000255355"/>
    </source>
</evidence>
<sequence length="143" mass="15823">MPSDAQLKVQNAVHRALLKISGGRLGRTIVGMPALELTTTGRKSGEPRRVMLTAPIIDDETIVIVASRGGDPTHPAWYLNLRDNPAVEVSMQSGPRRPMTARIATEEERAALWPRVVEAFKGYGDYQRKTNREIPLVLLTPNK</sequence>
<dbReference type="EMBL" id="QQAZ01000007">
    <property type="protein sequence ID" value="RDI49410.1"/>
    <property type="molecule type" value="Genomic_DNA"/>
</dbReference>
<dbReference type="SUPFAM" id="SSF50475">
    <property type="entry name" value="FMN-binding split barrel"/>
    <property type="match status" value="1"/>
</dbReference>
<dbReference type="InterPro" id="IPR004378">
    <property type="entry name" value="F420H2_quin_Rdtase"/>
</dbReference>
<dbReference type="STRING" id="1210089.GCA_001613165_06973"/>
<dbReference type="GO" id="GO:0070967">
    <property type="term" value="F:coenzyme F420 binding"/>
    <property type="evidence" value="ECO:0007669"/>
    <property type="project" value="TreeGrafter"/>
</dbReference>
<dbReference type="AlphaFoldDB" id="A0A370H0E7"/>
<dbReference type="NCBIfam" id="TIGR00026">
    <property type="entry name" value="hi_GC_TIGR00026"/>
    <property type="match status" value="1"/>
</dbReference>
<evidence type="ECO:0000313" key="3">
    <source>
        <dbReference type="EMBL" id="RDI49410.1"/>
    </source>
</evidence>
<dbReference type="Proteomes" id="UP000255355">
    <property type="component" value="Unassembled WGS sequence"/>
</dbReference>